<evidence type="ECO:0000313" key="1">
    <source>
        <dbReference type="EMBL" id="KAG5304972.1"/>
    </source>
</evidence>
<sequence>MRPIGQERVFPPPRKIKRDFSADGVRKMYPKVTAQAEGKRICVGKRGRRPALFCWSSCQKDECNDVTAQAYFHVSRMDLRAFSSTAHPDLPSS</sequence>
<organism evidence="1 2">
    <name type="scientific">Ajellomyces capsulatus</name>
    <name type="common">Darling's disease fungus</name>
    <name type="synonym">Histoplasma capsulatum</name>
    <dbReference type="NCBI Taxonomy" id="5037"/>
    <lineage>
        <taxon>Eukaryota</taxon>
        <taxon>Fungi</taxon>
        <taxon>Dikarya</taxon>
        <taxon>Ascomycota</taxon>
        <taxon>Pezizomycotina</taxon>
        <taxon>Eurotiomycetes</taxon>
        <taxon>Eurotiomycetidae</taxon>
        <taxon>Onygenales</taxon>
        <taxon>Ajellomycetaceae</taxon>
        <taxon>Histoplasma</taxon>
    </lineage>
</organism>
<name>A0A8H7Z6P2_AJECA</name>
<evidence type="ECO:0000313" key="2">
    <source>
        <dbReference type="Proteomes" id="UP000670092"/>
    </source>
</evidence>
<accession>A0A8H7Z6P2</accession>
<reference evidence="1 2" key="1">
    <citation type="submission" date="2021-01" db="EMBL/GenBank/DDBJ databases">
        <title>Chromosome-level genome assembly of a human fungal pathogen reveals clustering of transcriptionally co-regulated genes.</title>
        <authorList>
            <person name="Voorhies M."/>
            <person name="Cohen S."/>
            <person name="Shea T.P."/>
            <person name="Petrus S."/>
            <person name="Munoz J.F."/>
            <person name="Poplawski S."/>
            <person name="Goldman W.E."/>
            <person name="Michael T."/>
            <person name="Cuomo C.A."/>
            <person name="Sil A."/>
            <person name="Beyhan S."/>
        </authorList>
    </citation>
    <scope>NUCLEOTIDE SEQUENCE [LARGE SCALE GENOMIC DNA]</scope>
    <source>
        <strain evidence="1 2">G184AR</strain>
    </source>
</reference>
<proteinExistence type="predicted"/>
<gene>
    <name evidence="1" type="ORF">I7I52_03489</name>
</gene>
<dbReference type="AlphaFoldDB" id="A0A8H7Z6P2"/>
<protein>
    <submittedName>
        <fullName evidence="1">Uncharacterized protein</fullName>
    </submittedName>
</protein>
<comment type="caution">
    <text evidence="1">The sequence shown here is derived from an EMBL/GenBank/DDBJ whole genome shotgun (WGS) entry which is preliminary data.</text>
</comment>
<dbReference type="VEuPathDB" id="FungiDB:I7I52_03489"/>
<dbReference type="Proteomes" id="UP000670092">
    <property type="component" value="Unassembled WGS sequence"/>
</dbReference>
<dbReference type="EMBL" id="JAEVHI010000001">
    <property type="protein sequence ID" value="KAG5304972.1"/>
    <property type="molecule type" value="Genomic_DNA"/>
</dbReference>